<dbReference type="OMA" id="RNDNGHY"/>
<keyword evidence="4 19" id="KW-0812">Transmembrane</keyword>
<organism evidence="22 23">
    <name type="scientific">Patiria miniata</name>
    <name type="common">Bat star</name>
    <name type="synonym">Asterina miniata</name>
    <dbReference type="NCBI Taxonomy" id="46514"/>
    <lineage>
        <taxon>Eukaryota</taxon>
        <taxon>Metazoa</taxon>
        <taxon>Echinodermata</taxon>
        <taxon>Eleutherozoa</taxon>
        <taxon>Asterozoa</taxon>
        <taxon>Asteroidea</taxon>
        <taxon>Valvatacea</taxon>
        <taxon>Valvatida</taxon>
        <taxon>Asterinidae</taxon>
        <taxon>Patiria</taxon>
    </lineage>
</organism>
<dbReference type="SMART" id="SM00079">
    <property type="entry name" value="PBPe"/>
    <property type="match status" value="1"/>
</dbReference>
<feature type="disulfide bond" evidence="17">
    <location>
        <begin position="756"/>
        <end position="811"/>
    </location>
</feature>
<dbReference type="SUPFAM" id="SSF53822">
    <property type="entry name" value="Periplasmic binding protein-like I"/>
    <property type="match status" value="1"/>
</dbReference>
<feature type="transmembrane region" description="Helical" evidence="19">
    <location>
        <begin position="633"/>
        <end position="655"/>
    </location>
</feature>
<keyword evidence="7" id="KW-0406">Ion transport</keyword>
<feature type="site" description="Crucial to convey clamshell closure to channel opening" evidence="16">
    <location>
        <position position="670"/>
    </location>
</feature>
<feature type="transmembrane region" description="Helical" evidence="19">
    <location>
        <begin position="566"/>
        <end position="584"/>
    </location>
</feature>
<evidence type="ECO:0000259" key="21">
    <source>
        <dbReference type="SMART" id="SM00079"/>
    </source>
</evidence>
<evidence type="ECO:0000313" key="22">
    <source>
        <dbReference type="EnsemblMetazoa" id="XP_038068097.1"/>
    </source>
</evidence>
<keyword evidence="23" id="KW-1185">Reference proteome</keyword>
<dbReference type="EnsemblMetazoa" id="XM_038212169.1">
    <property type="protein sequence ID" value="XP_038068097.1"/>
    <property type="gene ID" value="LOC119737670"/>
</dbReference>
<evidence type="ECO:0000256" key="16">
    <source>
        <dbReference type="PIRSR" id="PIRSR601508-2"/>
    </source>
</evidence>
<evidence type="ECO:0000256" key="10">
    <source>
        <dbReference type="ARBA" id="ARBA00023180"/>
    </source>
</evidence>
<feature type="signal peptide" evidence="20">
    <location>
        <begin position="1"/>
        <end position="21"/>
    </location>
</feature>
<feature type="binding site" evidence="15">
    <location>
        <position position="520"/>
    </location>
    <ligand>
        <name>L-glutamate</name>
        <dbReference type="ChEBI" id="CHEBI:29985"/>
    </ligand>
</feature>
<dbReference type="InterPro" id="IPR015683">
    <property type="entry name" value="Ionotropic_Glu_rcpt"/>
</dbReference>
<feature type="transmembrane region" description="Helical" evidence="19">
    <location>
        <begin position="833"/>
        <end position="858"/>
    </location>
</feature>
<feature type="binding site" evidence="15">
    <location>
        <position position="692"/>
    </location>
    <ligand>
        <name>L-glutamate</name>
        <dbReference type="ChEBI" id="CHEBI:29985"/>
    </ligand>
</feature>
<evidence type="ECO:0000256" key="8">
    <source>
        <dbReference type="ARBA" id="ARBA00023136"/>
    </source>
</evidence>
<evidence type="ECO:0000256" key="15">
    <source>
        <dbReference type="PIRSR" id="PIRSR601508-1"/>
    </source>
</evidence>
<evidence type="ECO:0000256" key="13">
    <source>
        <dbReference type="ARBA" id="ARBA00023303"/>
    </source>
</evidence>
<feature type="binding site" evidence="15">
    <location>
        <position position="742"/>
    </location>
    <ligand>
        <name>L-glutamate</name>
        <dbReference type="ChEBI" id="CHEBI:29985"/>
    </ligand>
</feature>
<dbReference type="Pfam" id="PF01094">
    <property type="entry name" value="ANF_receptor"/>
    <property type="match status" value="1"/>
</dbReference>
<keyword evidence="12" id="KW-1071">Ligand-gated ion channel</keyword>
<dbReference type="InterPro" id="IPR028082">
    <property type="entry name" value="Peripla_BP_I"/>
</dbReference>
<evidence type="ECO:0000256" key="2">
    <source>
        <dbReference type="ARBA" id="ARBA00022448"/>
    </source>
</evidence>
<dbReference type="Gene3D" id="3.40.190.10">
    <property type="entry name" value="Periplasmic binding protein-like II"/>
    <property type="match status" value="3"/>
</dbReference>
<keyword evidence="6" id="KW-0770">Synapse</keyword>
<evidence type="ECO:0000256" key="7">
    <source>
        <dbReference type="ARBA" id="ARBA00023065"/>
    </source>
</evidence>
<dbReference type="InterPro" id="IPR001508">
    <property type="entry name" value="Iono_Glu_rcpt_met"/>
</dbReference>
<protein>
    <recommendedName>
        <fullName evidence="21">Ionotropic glutamate receptor C-terminal domain-containing protein</fullName>
    </recommendedName>
</protein>
<feature type="domain" description="Ionotropic glutamate receptor C-terminal" evidence="21">
    <location>
        <begin position="420"/>
        <end position="808"/>
    </location>
</feature>
<dbReference type="GO" id="GO:0045211">
    <property type="term" value="C:postsynaptic membrane"/>
    <property type="evidence" value="ECO:0007669"/>
    <property type="project" value="UniProtKB-SubCell"/>
</dbReference>
<evidence type="ECO:0000256" key="19">
    <source>
        <dbReference type="SAM" id="Phobius"/>
    </source>
</evidence>
<evidence type="ECO:0000313" key="23">
    <source>
        <dbReference type="Proteomes" id="UP000887568"/>
    </source>
</evidence>
<evidence type="ECO:0000256" key="17">
    <source>
        <dbReference type="PIRSR" id="PIRSR601508-3"/>
    </source>
</evidence>
<dbReference type="Pfam" id="PF10613">
    <property type="entry name" value="Lig_chan-Glu_bd"/>
    <property type="match status" value="1"/>
</dbReference>
<evidence type="ECO:0000256" key="14">
    <source>
        <dbReference type="ARBA" id="ARBA00034100"/>
    </source>
</evidence>
<dbReference type="RefSeq" id="XP_038068097.1">
    <property type="nucleotide sequence ID" value="XM_038212169.1"/>
</dbReference>
<evidence type="ECO:0000256" key="6">
    <source>
        <dbReference type="ARBA" id="ARBA00023018"/>
    </source>
</evidence>
<evidence type="ECO:0000256" key="1">
    <source>
        <dbReference type="ARBA" id="ARBA00004651"/>
    </source>
</evidence>
<dbReference type="AlphaFoldDB" id="A0A914AWI0"/>
<keyword evidence="9" id="KW-0675">Receptor</keyword>
<feature type="site" description="Interaction with the cone snail toxin Con-ikot-ikot" evidence="16">
    <location>
        <position position="493"/>
    </location>
</feature>
<evidence type="ECO:0000256" key="3">
    <source>
        <dbReference type="ARBA" id="ARBA00022475"/>
    </source>
</evidence>
<evidence type="ECO:0000256" key="20">
    <source>
        <dbReference type="SAM" id="SignalP"/>
    </source>
</evidence>
<keyword evidence="17" id="KW-1015">Disulfide bond</keyword>
<dbReference type="Pfam" id="PF00060">
    <property type="entry name" value="Lig_chan"/>
    <property type="match status" value="1"/>
</dbReference>
<dbReference type="InterPro" id="IPR001320">
    <property type="entry name" value="Iontro_rcpt_C"/>
</dbReference>
<dbReference type="SUPFAM" id="SSF53850">
    <property type="entry name" value="Periplasmic binding protein-like II"/>
    <property type="match status" value="1"/>
</dbReference>
<keyword evidence="3" id="KW-1003">Cell membrane</keyword>
<feature type="region of interest" description="Disordered" evidence="18">
    <location>
        <begin position="865"/>
        <end position="906"/>
    </location>
</feature>
<comment type="subcellular location">
    <subcellularLocation>
        <location evidence="1">Cell membrane</location>
        <topology evidence="1">Multi-pass membrane protein</topology>
    </subcellularLocation>
    <subcellularLocation>
        <location evidence="14">Postsynaptic cell membrane</location>
    </subcellularLocation>
</comment>
<keyword evidence="8 19" id="KW-0472">Membrane</keyword>
<dbReference type="GO" id="GO:0015276">
    <property type="term" value="F:ligand-gated monoatomic ion channel activity"/>
    <property type="evidence" value="ECO:0007669"/>
    <property type="project" value="InterPro"/>
</dbReference>
<dbReference type="OrthoDB" id="5984008at2759"/>
<sequence length="906" mass="104271">MAVIWGLAALFIMSFIGSTTSQSYKIGAMYGANTNMDNHYKELFVDATTYINRDPEFMNGNRETLNVYNYRPIAGTNWSLPNAPQALRAACTFASSVDMHGLIVPSDVCPGCSGHTGRIVGNAFAPVIALDQASGSKAYKMLPTDSDLLELWVSVINHYKWQDFIFIHDGDSAYSMAWILLEMENQNKWHVVPYQIYDEADYAEMAKDLKKRRTQNYLLFLHEEERLPGFVNWMLDSGMFGDKYHWIFGNLEPPISRQFLDDKLRIHTSFLTRFKMKIVEGVESKVLTRNPIPTRNWPFRERTAYDSMLFFAKAMTVYREENGRYPEAVPKCGDDLSSQLGTVMQKVSYEGLSGEVAFNSDGDRVNYTINIFFGKDKHNIRQAGVWTQNIDHYERKYGEKWPKNTGRLHMTPFRQSDPSYIKILSIEEPPLLMLRDHDYTRARRQSSDELGLDRYYGIIPELLVYIQYIFEHDMGMEFKYKIELIAEGYYGKRNPNTGDWDGMVKELQDSDADLAAGAFTVTQAREEVIDFTKDFYKGNIKTLIKHPNWVRDFPFNFAFAHDWDTWLVNLFAFGITILVFWALMRFHPLEYRKQSEIGQATREQSTEFTLRNVAWMLTGVVFLRGHKLSPASIAGRILLAAWFFFSLVMVFTYMLNLTDFIAIDKDILTINDPVDLLNEPLLKIGMVRHGPTHDYYSMSSKASDQQLMSIMGVLDRDPFVERMRDGALRVRNDNGHYALVSEELLLTYYTQSGPWCDLYIVGDPVKKMKYAFATPSGSPLRDQITYAINKLKQNGTIKELVEKKWFGDQKCEEESLWESESVLSINANDLEGIYYVLAIGLVLSAIIFFIDVLCYWVFGSCSSAGDPRPSNPRGDGFTMTLNPRDKPRDERDYGKPPEEKSPNLWI</sequence>
<dbReference type="Gene3D" id="3.40.50.2300">
    <property type="match status" value="2"/>
</dbReference>
<evidence type="ECO:0000256" key="9">
    <source>
        <dbReference type="ARBA" id="ARBA00023170"/>
    </source>
</evidence>
<dbReference type="GeneID" id="119737670"/>
<evidence type="ECO:0000256" key="12">
    <source>
        <dbReference type="ARBA" id="ARBA00023286"/>
    </source>
</evidence>
<proteinExistence type="predicted"/>
<feature type="site" description="Interaction with the cone snail toxin Con-ikot-ikot" evidence="16">
    <location>
        <position position="790"/>
    </location>
</feature>
<dbReference type="InterPro" id="IPR001828">
    <property type="entry name" value="ANF_lig-bd_rcpt"/>
</dbReference>
<evidence type="ECO:0000256" key="5">
    <source>
        <dbReference type="ARBA" id="ARBA00022989"/>
    </source>
</evidence>
<evidence type="ECO:0000256" key="11">
    <source>
        <dbReference type="ARBA" id="ARBA00023257"/>
    </source>
</evidence>
<reference evidence="22" key="1">
    <citation type="submission" date="2022-11" db="UniProtKB">
        <authorList>
            <consortium name="EnsemblMetazoa"/>
        </authorList>
    </citation>
    <scope>IDENTIFICATION</scope>
</reference>
<dbReference type="GO" id="GO:0038023">
    <property type="term" value="F:signaling receptor activity"/>
    <property type="evidence" value="ECO:0007669"/>
    <property type="project" value="InterPro"/>
</dbReference>
<keyword evidence="2" id="KW-0813">Transport</keyword>
<dbReference type="PRINTS" id="PR00177">
    <property type="entry name" value="NMDARECEPTOR"/>
</dbReference>
<feature type="compositionally biased region" description="Basic and acidic residues" evidence="18">
    <location>
        <begin position="883"/>
        <end position="906"/>
    </location>
</feature>
<dbReference type="Proteomes" id="UP000887568">
    <property type="component" value="Unplaced"/>
</dbReference>
<feature type="chain" id="PRO_5036811108" description="Ionotropic glutamate receptor C-terminal domain-containing protein" evidence="20">
    <location>
        <begin position="22"/>
        <end position="906"/>
    </location>
</feature>
<name>A0A914AWI0_PATMI</name>
<feature type="binding site" evidence="15">
    <location>
        <position position="525"/>
    </location>
    <ligand>
        <name>L-glutamate</name>
        <dbReference type="ChEBI" id="CHEBI:29985"/>
    </ligand>
</feature>
<accession>A0A914AWI0</accession>
<keyword evidence="20" id="KW-0732">Signal</keyword>
<keyword evidence="5 19" id="KW-1133">Transmembrane helix</keyword>
<keyword evidence="10" id="KW-0325">Glycoprotein</keyword>
<dbReference type="InterPro" id="IPR019594">
    <property type="entry name" value="Glu/Gly-bd"/>
</dbReference>
<keyword evidence="11" id="KW-0628">Postsynaptic cell membrane</keyword>
<evidence type="ECO:0000256" key="4">
    <source>
        <dbReference type="ARBA" id="ARBA00022692"/>
    </source>
</evidence>
<dbReference type="Gene3D" id="1.10.287.70">
    <property type="match status" value="1"/>
</dbReference>
<keyword evidence="13" id="KW-0407">Ion channel</keyword>
<evidence type="ECO:0000256" key="18">
    <source>
        <dbReference type="SAM" id="MobiDB-lite"/>
    </source>
</evidence>
<dbReference type="PANTHER" id="PTHR18966">
    <property type="entry name" value="IONOTROPIC GLUTAMATE RECEPTOR"/>
    <property type="match status" value="1"/>
</dbReference>